<organism evidence="3 4">
    <name type="scientific">Cellulomonas aerilata</name>
    <dbReference type="NCBI Taxonomy" id="515326"/>
    <lineage>
        <taxon>Bacteria</taxon>
        <taxon>Bacillati</taxon>
        <taxon>Actinomycetota</taxon>
        <taxon>Actinomycetes</taxon>
        <taxon>Micrococcales</taxon>
        <taxon>Cellulomonadaceae</taxon>
        <taxon>Cellulomonas</taxon>
    </lineage>
</organism>
<protein>
    <recommendedName>
        <fullName evidence="5">Transmembrane protein PGPGW</fullName>
    </recommendedName>
</protein>
<evidence type="ECO:0008006" key="5">
    <source>
        <dbReference type="Google" id="ProtNLM"/>
    </source>
</evidence>
<dbReference type="AlphaFoldDB" id="A0A512DFU2"/>
<feature type="region of interest" description="Disordered" evidence="1">
    <location>
        <begin position="126"/>
        <end position="148"/>
    </location>
</feature>
<keyword evidence="2" id="KW-0812">Transmembrane</keyword>
<feature type="transmembrane region" description="Helical" evidence="2">
    <location>
        <begin position="96"/>
        <end position="119"/>
    </location>
</feature>
<feature type="transmembrane region" description="Helical" evidence="2">
    <location>
        <begin position="30"/>
        <end position="51"/>
    </location>
</feature>
<gene>
    <name evidence="3" type="ORF">CAE01nite_30110</name>
</gene>
<sequence>MLGRVAVAVVGGALTLAGVALLVLPGPGFVLVAAGLAILATKFAWAARPLAYAKDKAQVGLDEVAQSKRRTALALVGAVSLLAAGILEVAGVDLPLVNLLTASMLLLSGLGLLGTIVYARRRGVSGSASPGAAPAPEAGRGPSADVGA</sequence>
<dbReference type="Proteomes" id="UP000321181">
    <property type="component" value="Unassembled WGS sequence"/>
</dbReference>
<accession>A0A512DFU2</accession>
<evidence type="ECO:0000313" key="3">
    <source>
        <dbReference type="EMBL" id="GEO35286.1"/>
    </source>
</evidence>
<name>A0A512DFU2_9CELL</name>
<dbReference type="RefSeq" id="WP_146906191.1">
    <property type="nucleotide sequence ID" value="NZ_BAAARM010000005.1"/>
</dbReference>
<proteinExistence type="predicted"/>
<dbReference type="OrthoDB" id="3295542at2"/>
<reference evidence="3 4" key="1">
    <citation type="submission" date="2019-07" db="EMBL/GenBank/DDBJ databases">
        <title>Whole genome shotgun sequence of Cellulomonas aerilata NBRC 106308.</title>
        <authorList>
            <person name="Hosoyama A."/>
            <person name="Uohara A."/>
            <person name="Ohji S."/>
            <person name="Ichikawa N."/>
        </authorList>
    </citation>
    <scope>NUCLEOTIDE SEQUENCE [LARGE SCALE GENOMIC DNA]</scope>
    <source>
        <strain evidence="3 4">NBRC 106308</strain>
    </source>
</reference>
<keyword evidence="2" id="KW-0472">Membrane</keyword>
<keyword evidence="2" id="KW-1133">Transmembrane helix</keyword>
<evidence type="ECO:0000313" key="4">
    <source>
        <dbReference type="Proteomes" id="UP000321181"/>
    </source>
</evidence>
<evidence type="ECO:0000256" key="2">
    <source>
        <dbReference type="SAM" id="Phobius"/>
    </source>
</evidence>
<dbReference type="InterPro" id="IPR019099">
    <property type="entry name" value="Uncharacterised_PGPGW_TM"/>
</dbReference>
<dbReference type="Pfam" id="PF09656">
    <property type="entry name" value="PGPGW"/>
    <property type="match status" value="1"/>
</dbReference>
<keyword evidence="4" id="KW-1185">Reference proteome</keyword>
<comment type="caution">
    <text evidence="3">The sequence shown here is derived from an EMBL/GenBank/DDBJ whole genome shotgun (WGS) entry which is preliminary data.</text>
</comment>
<feature type="transmembrane region" description="Helical" evidence="2">
    <location>
        <begin position="72"/>
        <end position="90"/>
    </location>
</feature>
<dbReference type="EMBL" id="BJYY01000018">
    <property type="protein sequence ID" value="GEO35286.1"/>
    <property type="molecule type" value="Genomic_DNA"/>
</dbReference>
<feature type="transmembrane region" description="Helical" evidence="2">
    <location>
        <begin position="5"/>
        <end position="24"/>
    </location>
</feature>
<evidence type="ECO:0000256" key="1">
    <source>
        <dbReference type="SAM" id="MobiDB-lite"/>
    </source>
</evidence>